<accession>A0A9W9F5D0</accession>
<comment type="caution">
    <text evidence="7">The sequence shown here is derived from an EMBL/GenBank/DDBJ whole genome shotgun (WGS) entry which is preliminary data.</text>
</comment>
<dbReference type="InterPro" id="IPR036864">
    <property type="entry name" value="Zn2-C6_fun-type_DNA-bd_sf"/>
</dbReference>
<dbReference type="InterPro" id="IPR001138">
    <property type="entry name" value="Zn2Cys6_DnaBD"/>
</dbReference>
<dbReference type="InterPro" id="IPR051127">
    <property type="entry name" value="Fungal_SecMet_Regulators"/>
</dbReference>
<reference evidence="7" key="1">
    <citation type="submission" date="2022-11" db="EMBL/GenBank/DDBJ databases">
        <authorList>
            <person name="Petersen C."/>
        </authorList>
    </citation>
    <scope>NUCLEOTIDE SEQUENCE</scope>
    <source>
        <strain evidence="7">IBT 30069</strain>
    </source>
</reference>
<evidence type="ECO:0000259" key="6">
    <source>
        <dbReference type="PROSITE" id="PS50048"/>
    </source>
</evidence>
<dbReference type="GO" id="GO:0000978">
    <property type="term" value="F:RNA polymerase II cis-regulatory region sequence-specific DNA binding"/>
    <property type="evidence" value="ECO:0007669"/>
    <property type="project" value="TreeGrafter"/>
</dbReference>
<dbReference type="PROSITE" id="PS50048">
    <property type="entry name" value="ZN2_CY6_FUNGAL_2"/>
    <property type="match status" value="1"/>
</dbReference>
<dbReference type="GO" id="GO:0008270">
    <property type="term" value="F:zinc ion binding"/>
    <property type="evidence" value="ECO:0007669"/>
    <property type="project" value="InterPro"/>
</dbReference>
<feature type="domain" description="Zn(2)-C6 fungal-type" evidence="6">
    <location>
        <begin position="20"/>
        <end position="49"/>
    </location>
</feature>
<dbReference type="CDD" id="cd00067">
    <property type="entry name" value="GAL4"/>
    <property type="match status" value="1"/>
</dbReference>
<dbReference type="SMART" id="SM00066">
    <property type="entry name" value="GAL4"/>
    <property type="match status" value="1"/>
</dbReference>
<dbReference type="SUPFAM" id="SSF57701">
    <property type="entry name" value="Zn2/Cys6 DNA-binding domain"/>
    <property type="match status" value="1"/>
</dbReference>
<keyword evidence="1" id="KW-0805">Transcription regulation</keyword>
<evidence type="ECO:0000256" key="3">
    <source>
        <dbReference type="ARBA" id="ARBA00023163"/>
    </source>
</evidence>
<evidence type="ECO:0000313" key="7">
    <source>
        <dbReference type="EMBL" id="KAJ5093950.1"/>
    </source>
</evidence>
<dbReference type="Proteomes" id="UP001149165">
    <property type="component" value="Unassembled WGS sequence"/>
</dbReference>
<dbReference type="PANTHER" id="PTHR47424:SF12">
    <property type="entry name" value="TRANSCRIPTION FACTOR ASQA"/>
    <property type="match status" value="1"/>
</dbReference>
<dbReference type="EMBL" id="JAPQKH010000006">
    <property type="protein sequence ID" value="KAJ5093950.1"/>
    <property type="molecule type" value="Genomic_DNA"/>
</dbReference>
<dbReference type="GO" id="GO:0000981">
    <property type="term" value="F:DNA-binding transcription factor activity, RNA polymerase II-specific"/>
    <property type="evidence" value="ECO:0007669"/>
    <property type="project" value="InterPro"/>
</dbReference>
<evidence type="ECO:0000313" key="8">
    <source>
        <dbReference type="Proteomes" id="UP001149165"/>
    </source>
</evidence>
<feature type="compositionally biased region" description="Basic and acidic residues" evidence="5">
    <location>
        <begin position="58"/>
        <end position="68"/>
    </location>
</feature>
<dbReference type="AlphaFoldDB" id="A0A9W9F5D0"/>
<feature type="compositionally biased region" description="Basic and acidic residues" evidence="5">
    <location>
        <begin position="76"/>
        <end position="91"/>
    </location>
</feature>
<dbReference type="Pfam" id="PF00172">
    <property type="entry name" value="Zn_clus"/>
    <property type="match status" value="1"/>
</dbReference>
<gene>
    <name evidence="7" type="ORF">N7456_009811</name>
</gene>
<dbReference type="GO" id="GO:0005634">
    <property type="term" value="C:nucleus"/>
    <property type="evidence" value="ECO:0007669"/>
    <property type="project" value="TreeGrafter"/>
</dbReference>
<keyword evidence="2" id="KW-0238">DNA-binding</keyword>
<evidence type="ECO:0000256" key="4">
    <source>
        <dbReference type="ARBA" id="ARBA00023242"/>
    </source>
</evidence>
<keyword evidence="3" id="KW-0804">Transcription</keyword>
<dbReference type="CDD" id="cd12148">
    <property type="entry name" value="fungal_TF_MHR"/>
    <property type="match status" value="1"/>
</dbReference>
<dbReference type="OrthoDB" id="2283488at2759"/>
<keyword evidence="4" id="KW-0539">Nucleus</keyword>
<reference evidence="7" key="2">
    <citation type="journal article" date="2023" name="IMA Fungus">
        <title>Comparative genomic study of the Penicillium genus elucidates a diverse pangenome and 15 lateral gene transfer events.</title>
        <authorList>
            <person name="Petersen C."/>
            <person name="Sorensen T."/>
            <person name="Nielsen M.R."/>
            <person name="Sondergaard T.E."/>
            <person name="Sorensen J.L."/>
            <person name="Fitzpatrick D.A."/>
            <person name="Frisvad J.C."/>
            <person name="Nielsen K.L."/>
        </authorList>
    </citation>
    <scope>NUCLEOTIDE SEQUENCE</scope>
    <source>
        <strain evidence="7">IBT 30069</strain>
    </source>
</reference>
<dbReference type="GO" id="GO:0000435">
    <property type="term" value="P:positive regulation of transcription from RNA polymerase II promoter by galactose"/>
    <property type="evidence" value="ECO:0007669"/>
    <property type="project" value="TreeGrafter"/>
</dbReference>
<evidence type="ECO:0000256" key="1">
    <source>
        <dbReference type="ARBA" id="ARBA00023015"/>
    </source>
</evidence>
<evidence type="ECO:0000256" key="5">
    <source>
        <dbReference type="SAM" id="MobiDB-lite"/>
    </source>
</evidence>
<dbReference type="Gene3D" id="4.10.240.10">
    <property type="entry name" value="Zn(2)-C6 fungal-type DNA-binding domain"/>
    <property type="match status" value="1"/>
</dbReference>
<dbReference type="PANTHER" id="PTHR47424">
    <property type="entry name" value="REGULATORY PROTEIN GAL4"/>
    <property type="match status" value="1"/>
</dbReference>
<organism evidence="7 8">
    <name type="scientific">Penicillium angulare</name>
    <dbReference type="NCBI Taxonomy" id="116970"/>
    <lineage>
        <taxon>Eukaryota</taxon>
        <taxon>Fungi</taxon>
        <taxon>Dikarya</taxon>
        <taxon>Ascomycota</taxon>
        <taxon>Pezizomycotina</taxon>
        <taxon>Eurotiomycetes</taxon>
        <taxon>Eurotiomycetidae</taxon>
        <taxon>Eurotiales</taxon>
        <taxon>Aspergillaceae</taxon>
        <taxon>Penicillium</taxon>
    </lineage>
</organism>
<proteinExistence type="predicted"/>
<evidence type="ECO:0000256" key="2">
    <source>
        <dbReference type="ARBA" id="ARBA00023125"/>
    </source>
</evidence>
<keyword evidence="8" id="KW-1185">Reference proteome</keyword>
<name>A0A9W9F5D0_9EURO</name>
<feature type="region of interest" description="Disordered" evidence="5">
    <location>
        <begin position="57"/>
        <end position="100"/>
    </location>
</feature>
<sequence length="666" mass="74469">MFYNFATPRSISKRRRVNRACTFCRAQRVRCDTNAPCAQCVENNITCSRLQTASLSTSHRELRKRERAPAPPTHLSSRDHSGQDYPPERSKYAQHSNSTSSTTVAYKLDSTLEFVTRINTFCSSFLQLSPQAAKHDDDPGPYRSPFCPGEVNVSPSGPCDISTQQLKTLFRIFQTRIHPLIPIISQEDIQLPVSSSPSETEDIVPTPLQDAITAYTMQYIFHSGLHTRLLGLQWKQFDTGNERSRVVGMPYFQRCLAYCTQYAIFEAPSLMTLKCFCVMTLFLLDTGQHQTAYAVIGMAVRLAQCLNLDKVLPSSMGDIEKLQIWWTLIHLDFRCSRYAGKPVSEIFSAGVSNSYHPSSSVIDSHSSQYYVESLKLTCAGLTVMRNISHSSSLIPSSGNESTTTRSQAEALAASLQPLHSWKTALQKNKNFQYLCLDVPGNPLNSASGKDTLNPSIHPLEIQQNTLLELQYHDIIISLHRSFIELPATTQTHPNSSHTENAKTALNHALATIQLIHSRMSQHDVFYGCSELYQYQWNAVLTLIGFMLAYSSSVYCPTALRHVNLALEVFEFGGRLSDAAARAAGFTRFLRDKVFKMSHSIEAGGKQADDSFFDSRDEQGSLQTPSVNSLMGVDENFGLTLWSWNDLVDPNTWLMSQATERNAEDGS</sequence>
<dbReference type="PROSITE" id="PS00463">
    <property type="entry name" value="ZN2_CY6_FUNGAL_1"/>
    <property type="match status" value="1"/>
</dbReference>
<protein>
    <recommendedName>
        <fullName evidence="6">Zn(2)-C6 fungal-type domain-containing protein</fullName>
    </recommendedName>
</protein>